<feature type="region of interest" description="Disordered" evidence="1">
    <location>
        <begin position="65"/>
        <end position="106"/>
    </location>
</feature>
<proteinExistence type="predicted"/>
<evidence type="ECO:0000313" key="2">
    <source>
        <dbReference type="EMBL" id="PSC75326.1"/>
    </source>
</evidence>
<accession>A0A2P6VMJ4</accession>
<dbReference type="Gene3D" id="3.30.1330.30">
    <property type="match status" value="1"/>
</dbReference>
<sequence>MQGSPPRLCVHGLATLNAAAVAAHVKACSIRPADALCAAPPEVPPASPPLPAPSARPSVADLMRSLSLRDPPPPAGSPSSAGSAGASLLLGPAHGTASPPTSEGYAGLSCHSELSAPCSSLDTPQAAAAALPAALHLHALQQEHERQQQQSAASVLLAQQQVALHNLQGGGADALSPRSMLQPPTPAANAGTYAPWPPAQQCKEPQGWKAQVASASLVQGALPGAYGGTEGGLANAGGTTTAMAQPFTKSIWGSAQAAPLGQACGLPAAPALPQQAVSLQQALLMQLPPHLQLQALLLQHQQHQQHQLLLQRVALHQRFPDVRQAQALQRQQQAAARRAHQLAQQTEQDPPEALLGVEGRYQPYCQQVVTERLNTAITAALTTLKLLQAGDNAAGGGYAPGKRFFCSLKEVAKVVPAAKCLIVAPDVRTSPVAHINPVTSLQRILRAADVSGVPVIFALSRRGIGQVFGRDKSMSIVAVMHLEGLEDPYRVMLEEALLGKQLFQQHRPAIAAMPTAGDGPLGATGVHAGAFHAACSPAAFAPGCPPAAGGIGAGFGGGGAALLHAGLPLAGAVSGTYAGY</sequence>
<feature type="region of interest" description="Disordered" evidence="1">
    <location>
        <begin position="169"/>
        <end position="205"/>
    </location>
</feature>
<name>A0A2P6VMJ4_9CHLO</name>
<organism evidence="2 3">
    <name type="scientific">Micractinium conductrix</name>
    <dbReference type="NCBI Taxonomy" id="554055"/>
    <lineage>
        <taxon>Eukaryota</taxon>
        <taxon>Viridiplantae</taxon>
        <taxon>Chlorophyta</taxon>
        <taxon>core chlorophytes</taxon>
        <taxon>Trebouxiophyceae</taxon>
        <taxon>Chlorellales</taxon>
        <taxon>Chlorellaceae</taxon>
        <taxon>Chlorella clade</taxon>
        <taxon>Micractinium</taxon>
    </lineage>
</organism>
<dbReference type="STRING" id="554055.A0A2P6VMJ4"/>
<dbReference type="SUPFAM" id="SSF55315">
    <property type="entry name" value="L30e-like"/>
    <property type="match status" value="1"/>
</dbReference>
<evidence type="ECO:0000256" key="1">
    <source>
        <dbReference type="SAM" id="MobiDB-lite"/>
    </source>
</evidence>
<reference evidence="2 3" key="1">
    <citation type="journal article" date="2018" name="Plant J.">
        <title>Genome sequences of Chlorella sorokiniana UTEX 1602 and Micractinium conductrix SAG 241.80: implications to maltose excretion by a green alga.</title>
        <authorList>
            <person name="Arriola M.B."/>
            <person name="Velmurugan N."/>
            <person name="Zhang Y."/>
            <person name="Plunkett M.H."/>
            <person name="Hondzo H."/>
            <person name="Barney B.M."/>
        </authorList>
    </citation>
    <scope>NUCLEOTIDE SEQUENCE [LARGE SCALE GENOMIC DNA]</scope>
    <source>
        <strain evidence="2 3">SAG 241.80</strain>
    </source>
</reference>
<feature type="compositionally biased region" description="Low complexity" evidence="1">
    <location>
        <begin position="77"/>
        <end position="93"/>
    </location>
</feature>
<evidence type="ECO:0000313" key="3">
    <source>
        <dbReference type="Proteomes" id="UP000239649"/>
    </source>
</evidence>
<dbReference type="OrthoDB" id="2020517at2759"/>
<dbReference type="Proteomes" id="UP000239649">
    <property type="component" value="Unassembled WGS sequence"/>
</dbReference>
<dbReference type="AlphaFoldDB" id="A0A2P6VMJ4"/>
<dbReference type="EMBL" id="LHPF02000002">
    <property type="protein sequence ID" value="PSC75326.1"/>
    <property type="molecule type" value="Genomic_DNA"/>
</dbReference>
<dbReference type="InterPro" id="IPR029064">
    <property type="entry name" value="Ribosomal_eL30-like_sf"/>
</dbReference>
<protein>
    <submittedName>
        <fullName evidence="2">Secis-binding 2</fullName>
    </submittedName>
</protein>
<gene>
    <name evidence="2" type="primary">g984</name>
    <name evidence="2" type="ORF">C2E20_0984</name>
</gene>
<comment type="caution">
    <text evidence="2">The sequence shown here is derived from an EMBL/GenBank/DDBJ whole genome shotgun (WGS) entry which is preliminary data.</text>
</comment>
<keyword evidence="3" id="KW-1185">Reference proteome</keyword>